<dbReference type="Pfam" id="PF09742">
    <property type="entry name" value="Dymeclin"/>
    <property type="match status" value="1"/>
</dbReference>
<keyword evidence="6" id="KW-1185">Reference proteome</keyword>
<protein>
    <recommendedName>
        <fullName evidence="2">Dymeclin</fullName>
    </recommendedName>
</protein>
<dbReference type="PANTHER" id="PTHR12895">
    <property type="entry name" value="DYMECLIN"/>
    <property type="match status" value="1"/>
</dbReference>
<evidence type="ECO:0000256" key="3">
    <source>
        <dbReference type="ARBA" id="ARBA00022707"/>
    </source>
</evidence>
<name>A0A4P9ZVW4_9FUNG</name>
<dbReference type="STRING" id="215637.A0A4P9ZVW4"/>
<keyword evidence="3" id="KW-0519">Myristate</keyword>
<evidence type="ECO:0000256" key="2">
    <source>
        <dbReference type="ARBA" id="ARBA00015736"/>
    </source>
</evidence>
<evidence type="ECO:0000256" key="1">
    <source>
        <dbReference type="ARBA" id="ARBA00010603"/>
    </source>
</evidence>
<comment type="similarity">
    <text evidence="1">Belongs to the dymeclin family.</text>
</comment>
<accession>A0A4P9ZVW4</accession>
<dbReference type="InterPro" id="IPR019142">
    <property type="entry name" value="Dymeclin"/>
</dbReference>
<gene>
    <name evidence="5" type="ORF">BJ085DRAFT_20541</name>
</gene>
<evidence type="ECO:0000256" key="4">
    <source>
        <dbReference type="ARBA" id="ARBA00023288"/>
    </source>
</evidence>
<evidence type="ECO:0000313" key="5">
    <source>
        <dbReference type="EMBL" id="RKP36992.1"/>
    </source>
</evidence>
<dbReference type="EMBL" id="ML002562">
    <property type="protein sequence ID" value="RKP36992.1"/>
    <property type="molecule type" value="Genomic_DNA"/>
</dbReference>
<reference evidence="6" key="1">
    <citation type="journal article" date="2018" name="Nat. Microbiol.">
        <title>Leveraging single-cell genomics to expand the fungal tree of life.</title>
        <authorList>
            <person name="Ahrendt S.R."/>
            <person name="Quandt C.A."/>
            <person name="Ciobanu D."/>
            <person name="Clum A."/>
            <person name="Salamov A."/>
            <person name="Andreopoulos B."/>
            <person name="Cheng J.F."/>
            <person name="Woyke T."/>
            <person name="Pelin A."/>
            <person name="Henrissat B."/>
            <person name="Reynolds N.K."/>
            <person name="Benny G.L."/>
            <person name="Smith M.E."/>
            <person name="James T.Y."/>
            <person name="Grigoriev I.V."/>
        </authorList>
    </citation>
    <scope>NUCLEOTIDE SEQUENCE [LARGE SCALE GENOMIC DNA]</scope>
    <source>
        <strain evidence="6">RSA 468</strain>
    </source>
</reference>
<dbReference type="PANTHER" id="PTHR12895:SF9">
    <property type="entry name" value="DYMECLIN"/>
    <property type="match status" value="1"/>
</dbReference>
<evidence type="ECO:0000313" key="6">
    <source>
        <dbReference type="Proteomes" id="UP000268162"/>
    </source>
</evidence>
<keyword evidence="4" id="KW-0449">Lipoprotein</keyword>
<organism evidence="5 6">
    <name type="scientific">Dimargaris cristalligena</name>
    <dbReference type="NCBI Taxonomy" id="215637"/>
    <lineage>
        <taxon>Eukaryota</taxon>
        <taxon>Fungi</taxon>
        <taxon>Fungi incertae sedis</taxon>
        <taxon>Zoopagomycota</taxon>
        <taxon>Kickxellomycotina</taxon>
        <taxon>Dimargaritomycetes</taxon>
        <taxon>Dimargaritales</taxon>
        <taxon>Dimargaritaceae</taxon>
        <taxon>Dimargaris</taxon>
    </lineage>
</organism>
<proteinExistence type="inferred from homology"/>
<dbReference type="Proteomes" id="UP000268162">
    <property type="component" value="Unassembled WGS sequence"/>
</dbReference>
<dbReference type="AlphaFoldDB" id="A0A4P9ZVW4"/>
<dbReference type="GO" id="GO:0005794">
    <property type="term" value="C:Golgi apparatus"/>
    <property type="evidence" value="ECO:0007669"/>
    <property type="project" value="TreeGrafter"/>
</dbReference>
<dbReference type="GO" id="GO:0007030">
    <property type="term" value="P:Golgi organization"/>
    <property type="evidence" value="ECO:0007669"/>
    <property type="project" value="TreeGrafter"/>
</dbReference>
<sequence>MKSPPFANFVLAQTDPDAFMVPLLKTLLQGVEAPQPNYPRFYLWLGILAQLTADSAFNAELHRQVLENQPWMADRSFRTITLSQLTVLVVIRIIQANFATHKDAFIHQCSLAILINFSAHMAHLPASLVQRLMKIFDMVARRYLKITAVWQDSASPNHQQLSNALHAADFHLYLDMLQVFIFVFSNTLHHHLRQNAHLIYSLLQSKEVFSTLQSDPQVGDAVNNINFVIAYFQACIGEAKLTSPSTEEVLQVIEDKSPLFRTAELPLTPWRAGFRVAAPNLEFYTPYIWQLIVKHSPLSYSLEEAVLVNAFDNEIG</sequence>